<feature type="signal peptide" evidence="1">
    <location>
        <begin position="1"/>
        <end position="29"/>
    </location>
</feature>
<evidence type="ECO:0000313" key="4">
    <source>
        <dbReference type="Proteomes" id="UP001595555"/>
    </source>
</evidence>
<evidence type="ECO:0000313" key="3">
    <source>
        <dbReference type="EMBL" id="MFC3115827.1"/>
    </source>
</evidence>
<name>A0ABV7FE80_9GAMM</name>
<comment type="caution">
    <text evidence="3">The sequence shown here is derived from an EMBL/GenBank/DDBJ whole genome shotgun (WGS) entry which is preliminary data.</text>
</comment>
<dbReference type="InterPro" id="IPR025411">
    <property type="entry name" value="DUF4136"/>
</dbReference>
<dbReference type="Gene3D" id="3.30.160.670">
    <property type="match status" value="1"/>
</dbReference>
<accession>A0ABV7FE80</accession>
<evidence type="ECO:0000259" key="2">
    <source>
        <dbReference type="Pfam" id="PF13590"/>
    </source>
</evidence>
<reference evidence="4" key="1">
    <citation type="journal article" date="2019" name="Int. J. Syst. Evol. Microbiol.">
        <title>The Global Catalogue of Microorganisms (GCM) 10K type strain sequencing project: providing services to taxonomists for standard genome sequencing and annotation.</title>
        <authorList>
            <consortium name="The Broad Institute Genomics Platform"/>
            <consortium name="The Broad Institute Genome Sequencing Center for Infectious Disease"/>
            <person name="Wu L."/>
            <person name="Ma J."/>
        </authorList>
    </citation>
    <scope>NUCLEOTIDE SEQUENCE [LARGE SCALE GENOMIC DNA]</scope>
    <source>
        <strain evidence="4">KCTC 52237</strain>
    </source>
</reference>
<dbReference type="Proteomes" id="UP001595555">
    <property type="component" value="Unassembled WGS sequence"/>
</dbReference>
<protein>
    <submittedName>
        <fullName evidence="3">DUF4136 domain-containing protein</fullName>
    </submittedName>
</protein>
<dbReference type="PROSITE" id="PS51257">
    <property type="entry name" value="PROKAR_LIPOPROTEIN"/>
    <property type="match status" value="1"/>
</dbReference>
<feature type="domain" description="DUF4136" evidence="2">
    <location>
        <begin position="30"/>
        <end position="179"/>
    </location>
</feature>
<evidence type="ECO:0000256" key="1">
    <source>
        <dbReference type="SAM" id="SignalP"/>
    </source>
</evidence>
<organism evidence="3 4">
    <name type="scientific">Cellvibrio fontiphilus</name>
    <dbReference type="NCBI Taxonomy" id="1815559"/>
    <lineage>
        <taxon>Bacteria</taxon>
        <taxon>Pseudomonadati</taxon>
        <taxon>Pseudomonadota</taxon>
        <taxon>Gammaproteobacteria</taxon>
        <taxon>Cellvibrionales</taxon>
        <taxon>Cellvibrionaceae</taxon>
        <taxon>Cellvibrio</taxon>
    </lineage>
</organism>
<sequence length="183" mass="19834">MYQANTRIYALFTLVASLLFSGCASVHYANDYKSGTQFNNLKTYNWRAITLDIGGTDQALLTRLADKQLATQGFILDKNQPQLLLDLQVFSRQSQSGNSSIGIGIGMPVGRHGSVGLGTSQLLNRGKQEGVMLIDVTRASDNTLIWRGSAEGIPLIQFSLSAEQKLGDTMAQLLGQFPPKVAP</sequence>
<dbReference type="RefSeq" id="WP_378118517.1">
    <property type="nucleotide sequence ID" value="NZ_JBHRTF010000004.1"/>
</dbReference>
<dbReference type="EMBL" id="JBHRTF010000004">
    <property type="protein sequence ID" value="MFC3115827.1"/>
    <property type="molecule type" value="Genomic_DNA"/>
</dbReference>
<keyword evidence="4" id="KW-1185">Reference proteome</keyword>
<dbReference type="Pfam" id="PF13590">
    <property type="entry name" value="DUF4136"/>
    <property type="match status" value="1"/>
</dbReference>
<proteinExistence type="predicted"/>
<feature type="chain" id="PRO_5046830742" evidence="1">
    <location>
        <begin position="30"/>
        <end position="183"/>
    </location>
</feature>
<keyword evidence="1" id="KW-0732">Signal</keyword>
<gene>
    <name evidence="3" type="ORF">ACFODX_09685</name>
</gene>